<dbReference type="PROSITE" id="PS00409">
    <property type="entry name" value="PROKAR_NTER_METHYL"/>
    <property type="match status" value="1"/>
</dbReference>
<proteinExistence type="predicted"/>
<dbReference type="Proteomes" id="UP000230580">
    <property type="component" value="Unassembled WGS sequence"/>
</dbReference>
<reference evidence="2" key="1">
    <citation type="submission" date="2017-09" db="EMBL/GenBank/DDBJ databases">
        <title>Depth-based differentiation of microbial function through sediment-hosted aquifers and enrichment of novel symbionts in the deep terrestrial subsurface.</title>
        <authorList>
            <person name="Probst A.J."/>
            <person name="Ladd B."/>
            <person name="Jarett J.K."/>
            <person name="Geller-Mcgrath D.E."/>
            <person name="Sieber C.M.K."/>
            <person name="Emerson J.B."/>
            <person name="Anantharaman K."/>
            <person name="Thomas B.C."/>
            <person name="Malmstrom R."/>
            <person name="Stieglmeier M."/>
            <person name="Klingl A."/>
            <person name="Woyke T."/>
            <person name="Ryan C.M."/>
            <person name="Banfield J.F."/>
        </authorList>
    </citation>
    <scope>NUCLEOTIDE SEQUENCE [LARGE SCALE GENOMIC DNA]</scope>
</reference>
<evidence type="ECO:0008006" key="3">
    <source>
        <dbReference type="Google" id="ProtNLM"/>
    </source>
</evidence>
<dbReference type="SUPFAM" id="SSF54523">
    <property type="entry name" value="Pili subunits"/>
    <property type="match status" value="1"/>
</dbReference>
<dbReference type="EMBL" id="PFRZ01000040">
    <property type="protein sequence ID" value="PJC33472.1"/>
    <property type="molecule type" value="Genomic_DNA"/>
</dbReference>
<evidence type="ECO:0000313" key="1">
    <source>
        <dbReference type="EMBL" id="PJC33472.1"/>
    </source>
</evidence>
<gene>
    <name evidence="1" type="ORF">CO048_02990</name>
</gene>
<dbReference type="Pfam" id="PF07963">
    <property type="entry name" value="N_methyl"/>
    <property type="match status" value="1"/>
</dbReference>
<name>A0A2M8F2E5_9BACT</name>
<organism evidence="1 2">
    <name type="scientific">Candidatus Roizmanbacteria bacterium CG_4_9_14_0_2_um_filter_35_15</name>
    <dbReference type="NCBI Taxonomy" id="1974836"/>
    <lineage>
        <taxon>Bacteria</taxon>
        <taxon>Candidatus Roizmaniibacteriota</taxon>
    </lineage>
</organism>
<evidence type="ECO:0000313" key="2">
    <source>
        <dbReference type="Proteomes" id="UP000230580"/>
    </source>
</evidence>
<dbReference type="InterPro" id="IPR012902">
    <property type="entry name" value="N_methyl_site"/>
</dbReference>
<protein>
    <recommendedName>
        <fullName evidence="3">Type II secretion system protein GspG C-terminal domain-containing protein</fullName>
    </recommendedName>
</protein>
<dbReference type="NCBIfam" id="TIGR02532">
    <property type="entry name" value="IV_pilin_GFxxxE"/>
    <property type="match status" value="1"/>
</dbReference>
<comment type="caution">
    <text evidence="1">The sequence shown here is derived from an EMBL/GenBank/DDBJ whole genome shotgun (WGS) entry which is preliminary data.</text>
</comment>
<dbReference type="InterPro" id="IPR045584">
    <property type="entry name" value="Pilin-like"/>
</dbReference>
<accession>A0A2M8F2E5</accession>
<dbReference type="AlphaFoldDB" id="A0A2M8F2E5"/>
<sequence length="176" mass="18601">MRKFKGFTLIELLIVIALLGALAVGLLAALDPFEQLKKGTDTGVRNTVSEIQGAVIRYYAIKNQMPWCADTACGTFEDGLADVVTATTANTMTNTIANIVTSGELKTDFATLAGTATLTKIVVFGSNSAATVQVCYKPTAKSFTNDPNTKFSPTDGADTCVNTGDPTTNTCLWCVK</sequence>
<dbReference type="Gene3D" id="3.30.700.10">
    <property type="entry name" value="Glycoprotein, Type 4 Pilin"/>
    <property type="match status" value="1"/>
</dbReference>